<reference evidence="5 7" key="1">
    <citation type="submission" date="2017-11" db="EMBL/GenBank/DDBJ databases">
        <title>Comparitive Functional Genomics of Dry Heat Resistant strains isolated from the Viking Spacecraft.</title>
        <authorList>
            <person name="Seuylemezian A."/>
            <person name="Cooper K."/>
            <person name="Vaishampayan P."/>
        </authorList>
    </citation>
    <scope>NUCLEOTIDE SEQUENCE [LARGE SCALE GENOMIC DNA]</scope>
    <source>
        <strain evidence="5 7">M4.6</strain>
    </source>
</reference>
<proteinExistence type="inferred from homology"/>
<evidence type="ECO:0000313" key="6">
    <source>
        <dbReference type="EMBL" id="PLR93661.1"/>
    </source>
</evidence>
<dbReference type="GO" id="GO:0030246">
    <property type="term" value="F:carbohydrate binding"/>
    <property type="evidence" value="ECO:0007669"/>
    <property type="project" value="UniProtKB-ARBA"/>
</dbReference>
<name>A0A2N5GGI5_9BACI</name>
<dbReference type="SUPFAM" id="SSF53822">
    <property type="entry name" value="Periplasmic binding protein-like I"/>
    <property type="match status" value="1"/>
</dbReference>
<dbReference type="Proteomes" id="UP000235114">
    <property type="component" value="Unassembled WGS sequence"/>
</dbReference>
<comment type="similarity">
    <text evidence="2">Belongs to the bacterial solute-binding protein 2 family.</text>
</comment>
<dbReference type="Pfam" id="PF13407">
    <property type="entry name" value="Peripla_BP_4"/>
    <property type="match status" value="1"/>
</dbReference>
<feature type="domain" description="Periplasmic binding protein" evidence="4">
    <location>
        <begin position="58"/>
        <end position="309"/>
    </location>
</feature>
<gene>
    <name evidence="5" type="ORF">CU635_21040</name>
    <name evidence="6" type="ORF">CVD25_17085</name>
</gene>
<comment type="subcellular location">
    <subcellularLocation>
        <location evidence="1">Cell envelope</location>
    </subcellularLocation>
</comment>
<evidence type="ECO:0000313" key="5">
    <source>
        <dbReference type="EMBL" id="PLR79810.1"/>
    </source>
</evidence>
<dbReference type="Proteomes" id="UP000234951">
    <property type="component" value="Unassembled WGS sequence"/>
</dbReference>
<dbReference type="AlphaFoldDB" id="A0A2N5GGI5"/>
<evidence type="ECO:0000256" key="3">
    <source>
        <dbReference type="ARBA" id="ARBA00022729"/>
    </source>
</evidence>
<dbReference type="PANTHER" id="PTHR46847">
    <property type="entry name" value="D-ALLOSE-BINDING PERIPLASMIC PROTEIN-RELATED"/>
    <property type="match status" value="1"/>
</dbReference>
<dbReference type="OrthoDB" id="9814427at2"/>
<evidence type="ECO:0000313" key="7">
    <source>
        <dbReference type="Proteomes" id="UP000234951"/>
    </source>
</evidence>
<dbReference type="CDD" id="cd01536">
    <property type="entry name" value="PBP1_ABC_sugar_binding-like"/>
    <property type="match status" value="1"/>
</dbReference>
<organism evidence="5 7">
    <name type="scientific">Bacillus canaveralius</name>
    <dbReference type="NCBI Taxonomy" id="1403243"/>
    <lineage>
        <taxon>Bacteria</taxon>
        <taxon>Bacillati</taxon>
        <taxon>Bacillota</taxon>
        <taxon>Bacilli</taxon>
        <taxon>Bacillales</taxon>
        <taxon>Bacillaceae</taxon>
        <taxon>Bacillus</taxon>
    </lineage>
</organism>
<sequence>MLPQGGYTLKQNKLSFFVLLIILTFSAIITGCSNGEAKGSVKENNTSSKSEDKSIKLGFSFGQSVHPFFIAMEKGARAAAKDLNVDLKVTSADYKLENQISNVEDLLQDGIDGLLLNPIDSKALSNVVNQANEKKIGVFTVDIGVVGADTTSFIASDNKEIGRTAARYVAEQLKGKGKIALIGWPTITSCKDREDGFLEEIAKSKGIKVVANQGAGMERAKSLEAAETILQANPDIDAFFGVNESAAMGALSAVQARDNKDIFILGVDATPDLLDSIKNNTAIKATVAQDPYQMGKIAVENAVKFVNGETPEKEIAVETSLVTSENVDEIIKREAAYK</sequence>
<dbReference type="InterPro" id="IPR028082">
    <property type="entry name" value="Peripla_BP_I"/>
</dbReference>
<evidence type="ECO:0000256" key="1">
    <source>
        <dbReference type="ARBA" id="ARBA00004196"/>
    </source>
</evidence>
<accession>A0A2N5GGI5</accession>
<dbReference type="Gene3D" id="3.40.50.2300">
    <property type="match status" value="2"/>
</dbReference>
<evidence type="ECO:0000313" key="8">
    <source>
        <dbReference type="Proteomes" id="UP000235114"/>
    </source>
</evidence>
<dbReference type="InterPro" id="IPR025997">
    <property type="entry name" value="SBP_2_dom"/>
</dbReference>
<keyword evidence="8" id="KW-1185">Reference proteome</keyword>
<evidence type="ECO:0000259" key="4">
    <source>
        <dbReference type="Pfam" id="PF13407"/>
    </source>
</evidence>
<comment type="caution">
    <text evidence="5">The sequence shown here is derived from an EMBL/GenBank/DDBJ whole genome shotgun (WGS) entry which is preliminary data.</text>
</comment>
<protein>
    <submittedName>
        <fullName evidence="5">D-ribose ABC transporter substrate-binding protein</fullName>
    </submittedName>
</protein>
<keyword evidence="3" id="KW-0732">Signal</keyword>
<reference evidence="6 8" key="2">
    <citation type="submission" date="2017-12" db="EMBL/GenBank/DDBJ databases">
        <title>Comparative Functional Genomics of Dry Heat Resistant strains isolated from the Viking Spacecraft.</title>
        <authorList>
            <person name="Seuylemezian A."/>
            <person name="Cooper K."/>
            <person name="Vaishampayan P."/>
        </authorList>
    </citation>
    <scope>NUCLEOTIDE SEQUENCE [LARGE SCALE GENOMIC DNA]</scope>
    <source>
        <strain evidence="6 8">ATCC 29669</strain>
    </source>
</reference>
<evidence type="ECO:0000256" key="2">
    <source>
        <dbReference type="ARBA" id="ARBA00007639"/>
    </source>
</evidence>
<dbReference type="EMBL" id="PGVA01000072">
    <property type="protein sequence ID" value="PLR79810.1"/>
    <property type="molecule type" value="Genomic_DNA"/>
</dbReference>
<dbReference type="PANTHER" id="PTHR46847:SF1">
    <property type="entry name" value="D-ALLOSE-BINDING PERIPLASMIC PROTEIN-RELATED"/>
    <property type="match status" value="1"/>
</dbReference>
<dbReference type="GO" id="GO:0030313">
    <property type="term" value="C:cell envelope"/>
    <property type="evidence" value="ECO:0007669"/>
    <property type="project" value="UniProtKB-SubCell"/>
</dbReference>
<dbReference type="EMBL" id="PGVD01000052">
    <property type="protein sequence ID" value="PLR93661.1"/>
    <property type="molecule type" value="Genomic_DNA"/>
</dbReference>